<proteinExistence type="predicted"/>
<dbReference type="RefSeq" id="XP_066068235.1">
    <property type="nucleotide sequence ID" value="XM_066212138.1"/>
</dbReference>
<dbReference type="AlphaFoldDB" id="A0AAJ8M028"/>
<reference evidence="1" key="3">
    <citation type="submission" date="2024-01" db="EMBL/GenBank/DDBJ databases">
        <authorList>
            <person name="Coelho M.A."/>
            <person name="David-Palma M."/>
            <person name="Shea T."/>
            <person name="Sun S."/>
            <person name="Cuomo C.A."/>
            <person name="Heitman J."/>
        </authorList>
    </citation>
    <scope>NUCLEOTIDE SEQUENCE</scope>
    <source>
        <strain evidence="1">CBS 7841</strain>
    </source>
</reference>
<reference evidence="1" key="1">
    <citation type="submission" date="2016-06" db="EMBL/GenBank/DDBJ databases">
        <authorList>
            <person name="Cuomo C."/>
            <person name="Litvintseva A."/>
            <person name="Heitman J."/>
            <person name="Chen Y."/>
            <person name="Sun S."/>
            <person name="Springer D."/>
            <person name="Dromer F."/>
            <person name="Young S."/>
            <person name="Zeng Q."/>
            <person name="Chapman S."/>
            <person name="Gujja S."/>
            <person name="Saif S."/>
            <person name="Birren B."/>
        </authorList>
    </citation>
    <scope>NUCLEOTIDE SEQUENCE</scope>
    <source>
        <strain evidence="1">CBS 7841</strain>
    </source>
</reference>
<organism evidence="1 2">
    <name type="scientific">Cryptococcus depauperatus CBS 7841</name>
    <dbReference type="NCBI Taxonomy" id="1295531"/>
    <lineage>
        <taxon>Eukaryota</taxon>
        <taxon>Fungi</taxon>
        <taxon>Dikarya</taxon>
        <taxon>Basidiomycota</taxon>
        <taxon>Agaricomycotina</taxon>
        <taxon>Tremellomycetes</taxon>
        <taxon>Tremellales</taxon>
        <taxon>Cryptococcaceae</taxon>
        <taxon>Cryptococcus</taxon>
    </lineage>
</organism>
<gene>
    <name evidence="1" type="ORF">L203_102718</name>
</gene>
<sequence>MSATCRRFYKTYVLRRKIAAVFLGKGRIVTPGSSSTNYTISEPYTPKDNRPESLRFAANQNSSAAVHNRVPNVVLISSVLGDLPKEEVNSLMPDTLRKPVGEIRVSEKNKCSELIGNLVRNMNRTNDTRIIDEPAAMMPPQVFELWTATGSDGMQELLPFMDKNSNGETEEKIRLASERRTFDSSTNQKETMKFWSSLFMVLYV</sequence>
<reference evidence="1" key="2">
    <citation type="journal article" date="2022" name="Elife">
        <title>Obligate sexual reproduction of a homothallic fungus closely related to the Cryptococcus pathogenic species complex.</title>
        <authorList>
            <person name="Passer A.R."/>
            <person name="Clancey S.A."/>
            <person name="Shea T."/>
            <person name="David-Palma M."/>
            <person name="Averette A.F."/>
            <person name="Boekhout T."/>
            <person name="Porcel B.M."/>
            <person name="Nowrousian M."/>
            <person name="Cuomo C.A."/>
            <person name="Sun S."/>
            <person name="Heitman J."/>
            <person name="Coelho M.A."/>
        </authorList>
    </citation>
    <scope>NUCLEOTIDE SEQUENCE</scope>
    <source>
        <strain evidence="1">CBS 7841</strain>
    </source>
</reference>
<dbReference type="Proteomes" id="UP000094043">
    <property type="component" value="Chromosome 3"/>
</dbReference>
<dbReference type="EMBL" id="CP143786">
    <property type="protein sequence ID" value="WVN87535.1"/>
    <property type="molecule type" value="Genomic_DNA"/>
</dbReference>
<protein>
    <submittedName>
        <fullName evidence="1">Uncharacterized protein</fullName>
    </submittedName>
</protein>
<name>A0AAJ8M028_9TREE</name>
<keyword evidence="2" id="KW-1185">Reference proteome</keyword>
<evidence type="ECO:0000313" key="2">
    <source>
        <dbReference type="Proteomes" id="UP000094043"/>
    </source>
</evidence>
<dbReference type="GeneID" id="91086929"/>
<evidence type="ECO:0000313" key="1">
    <source>
        <dbReference type="EMBL" id="WVN87535.1"/>
    </source>
</evidence>
<accession>A0AAJ8M028</accession>
<dbReference type="KEGG" id="cdep:91086929"/>